<sequence>MTVKELIEKLKEYEPETKVKFDYGGHIEDIDDLYECNDFILIG</sequence>
<dbReference type="EMBL" id="JARMQG010000084">
    <property type="protein sequence ID" value="MED3562364.1"/>
    <property type="molecule type" value="Genomic_DNA"/>
</dbReference>
<protein>
    <submittedName>
        <fullName evidence="1">Uncharacterized protein</fullName>
    </submittedName>
</protein>
<proteinExistence type="predicted"/>
<name>A0ABU6N834_9BACI</name>
<accession>A0ABU6N834</accession>
<evidence type="ECO:0000313" key="1">
    <source>
        <dbReference type="EMBL" id="MED3562364.1"/>
    </source>
</evidence>
<dbReference type="RefSeq" id="WP_327967280.1">
    <property type="nucleotide sequence ID" value="NZ_JARMQG010000084.1"/>
</dbReference>
<gene>
    <name evidence="1" type="ORF">P4447_07835</name>
</gene>
<reference evidence="1 2" key="1">
    <citation type="submission" date="2023-03" db="EMBL/GenBank/DDBJ databases">
        <title>Bacillus Genome Sequencing.</title>
        <authorList>
            <person name="Dunlap C."/>
        </authorList>
    </citation>
    <scope>NUCLEOTIDE SEQUENCE [LARGE SCALE GENOMIC DNA]</scope>
    <source>
        <strain evidence="1 2">B-14544</strain>
    </source>
</reference>
<comment type="caution">
    <text evidence="1">The sequence shown here is derived from an EMBL/GenBank/DDBJ whole genome shotgun (WGS) entry which is preliminary data.</text>
</comment>
<dbReference type="Proteomes" id="UP001330749">
    <property type="component" value="Unassembled WGS sequence"/>
</dbReference>
<evidence type="ECO:0000313" key="2">
    <source>
        <dbReference type="Proteomes" id="UP001330749"/>
    </source>
</evidence>
<keyword evidence="2" id="KW-1185">Reference proteome</keyword>
<organism evidence="1 2">
    <name type="scientific">Bacillus xiapuensis</name>
    <dbReference type="NCBI Taxonomy" id="2014075"/>
    <lineage>
        <taxon>Bacteria</taxon>
        <taxon>Bacillati</taxon>
        <taxon>Bacillota</taxon>
        <taxon>Bacilli</taxon>
        <taxon>Bacillales</taxon>
        <taxon>Bacillaceae</taxon>
        <taxon>Bacillus</taxon>
    </lineage>
</organism>